<comment type="cofactor">
    <cofactor evidence="11">
        <name>Zn(2+)</name>
        <dbReference type="ChEBI" id="CHEBI:29105"/>
    </cofactor>
    <text evidence="11">Binds 1 zinc ion per subunit.</text>
</comment>
<comment type="subcellular location">
    <subcellularLocation>
        <location evidence="11">Cytoplasm</location>
    </subcellularLocation>
</comment>
<comment type="similarity">
    <text evidence="11">Belongs to the PRA-CH family.</text>
</comment>
<comment type="function">
    <text evidence="11">Catalyzes the hydrolysis of the adenine ring of phosphoribosyl-AMP.</text>
</comment>
<comment type="catalytic activity">
    <reaction evidence="1 11">
        <text>1-(5-phospho-beta-D-ribosyl)-5'-AMP + H2O = 1-(5-phospho-beta-D-ribosyl)-5-[(5-phospho-beta-D-ribosylamino)methylideneamino]imidazole-4-carboxamide</text>
        <dbReference type="Rhea" id="RHEA:20049"/>
        <dbReference type="ChEBI" id="CHEBI:15377"/>
        <dbReference type="ChEBI" id="CHEBI:58435"/>
        <dbReference type="ChEBI" id="CHEBI:59457"/>
        <dbReference type="EC" id="3.5.4.19"/>
    </reaction>
</comment>
<dbReference type="InterPro" id="IPR026660">
    <property type="entry name" value="PRA-CH"/>
</dbReference>
<gene>
    <name evidence="11 13" type="primary">hisI</name>
    <name evidence="13" type="ORF">ENG14_05635</name>
</gene>
<dbReference type="PANTHER" id="PTHR42945">
    <property type="entry name" value="HISTIDINE BIOSYNTHESIS BIFUNCTIONAL PROTEIN"/>
    <property type="match status" value="1"/>
</dbReference>
<keyword evidence="8 11" id="KW-0028">Amino-acid biosynthesis</keyword>
<evidence type="ECO:0000256" key="1">
    <source>
        <dbReference type="ARBA" id="ARBA00000024"/>
    </source>
</evidence>
<dbReference type="Proteomes" id="UP000886355">
    <property type="component" value="Unassembled WGS sequence"/>
</dbReference>
<keyword evidence="11" id="KW-0460">Magnesium</keyword>
<dbReference type="GO" id="GO:0000105">
    <property type="term" value="P:L-histidine biosynthetic process"/>
    <property type="evidence" value="ECO:0007669"/>
    <property type="project" value="UniProtKB-UniRule"/>
</dbReference>
<evidence type="ECO:0000256" key="2">
    <source>
        <dbReference type="ARBA" id="ARBA00001460"/>
    </source>
</evidence>
<accession>A0A7C0WVU5</accession>
<evidence type="ECO:0000256" key="11">
    <source>
        <dbReference type="HAMAP-Rule" id="MF_01021"/>
    </source>
</evidence>
<dbReference type="Pfam" id="PF01502">
    <property type="entry name" value="PRA-CH"/>
    <property type="match status" value="1"/>
</dbReference>
<dbReference type="GO" id="GO:0004636">
    <property type="term" value="F:phosphoribosyl-ATP diphosphatase activity"/>
    <property type="evidence" value="ECO:0007669"/>
    <property type="project" value="UniProtKB-EC"/>
</dbReference>
<proteinExistence type="inferred from homology"/>
<evidence type="ECO:0000256" key="7">
    <source>
        <dbReference type="ARBA" id="ARBA00022490"/>
    </source>
</evidence>
<dbReference type="GO" id="GO:0005737">
    <property type="term" value="C:cytoplasm"/>
    <property type="evidence" value="ECO:0007669"/>
    <property type="project" value="UniProtKB-SubCell"/>
</dbReference>
<feature type="binding site" evidence="11">
    <location>
        <position position="78"/>
    </location>
    <ligand>
        <name>Mg(2+)</name>
        <dbReference type="ChEBI" id="CHEBI:18420"/>
    </ligand>
</feature>
<dbReference type="UniPathway" id="UPA00031">
    <property type="reaction ID" value="UER00008"/>
</dbReference>
<dbReference type="EMBL" id="DQZW01000265">
    <property type="protein sequence ID" value="HDL90366.1"/>
    <property type="molecule type" value="Genomic_DNA"/>
</dbReference>
<comment type="subunit">
    <text evidence="11">Homodimer.</text>
</comment>
<feature type="binding site" evidence="11">
    <location>
        <position position="74"/>
    </location>
    <ligand>
        <name>Mg(2+)</name>
        <dbReference type="ChEBI" id="CHEBI:18420"/>
    </ligand>
</feature>
<keyword evidence="7 11" id="KW-0963">Cytoplasm</keyword>
<evidence type="ECO:0000256" key="10">
    <source>
        <dbReference type="ARBA" id="ARBA00023102"/>
    </source>
</evidence>
<evidence type="ECO:0000256" key="6">
    <source>
        <dbReference type="ARBA" id="ARBA00008299"/>
    </source>
</evidence>
<dbReference type="GO" id="GO:0004635">
    <property type="term" value="F:phosphoribosyl-AMP cyclohydrolase activity"/>
    <property type="evidence" value="ECO:0007669"/>
    <property type="project" value="UniProtKB-UniRule"/>
</dbReference>
<comment type="similarity">
    <text evidence="6">In the N-terminal section; belongs to the PRA-CH family.</text>
</comment>
<dbReference type="FunFam" id="3.10.20.810:FF:000001">
    <property type="entry name" value="Histidine biosynthesis bifunctional protein HisIE"/>
    <property type="match status" value="1"/>
</dbReference>
<keyword evidence="11" id="KW-0479">Metal-binding</keyword>
<dbReference type="PANTHER" id="PTHR42945:SF1">
    <property type="entry name" value="HISTIDINE BIOSYNTHESIS BIFUNCTIONAL PROTEIN HIS7"/>
    <property type="match status" value="1"/>
</dbReference>
<comment type="pathway">
    <text evidence="3 11">Amino-acid biosynthesis; L-histidine biosynthesis; L-histidine from 5-phospho-alpha-D-ribose 1-diphosphate: step 3/9.</text>
</comment>
<dbReference type="HAMAP" id="MF_01021">
    <property type="entry name" value="HisI"/>
    <property type="match status" value="1"/>
</dbReference>
<feature type="binding site" evidence="11">
    <location>
        <position position="75"/>
    </location>
    <ligand>
        <name>Zn(2+)</name>
        <dbReference type="ChEBI" id="CHEBI:29105"/>
        <note>ligand shared between dimeric partners</note>
    </ligand>
</feature>
<comment type="similarity">
    <text evidence="5">In the C-terminal section; belongs to the PRA-PH family.</text>
</comment>
<dbReference type="NCBIfam" id="NF000768">
    <property type="entry name" value="PRK00051.1"/>
    <property type="match status" value="1"/>
</dbReference>
<dbReference type="GO" id="GO:0008270">
    <property type="term" value="F:zinc ion binding"/>
    <property type="evidence" value="ECO:0007669"/>
    <property type="project" value="UniProtKB-UniRule"/>
</dbReference>
<comment type="catalytic activity">
    <reaction evidence="2">
        <text>1-(5-phospho-beta-D-ribosyl)-ATP + H2O = 1-(5-phospho-beta-D-ribosyl)-5'-AMP + diphosphate + H(+)</text>
        <dbReference type="Rhea" id="RHEA:22828"/>
        <dbReference type="ChEBI" id="CHEBI:15377"/>
        <dbReference type="ChEBI" id="CHEBI:15378"/>
        <dbReference type="ChEBI" id="CHEBI:33019"/>
        <dbReference type="ChEBI" id="CHEBI:59457"/>
        <dbReference type="ChEBI" id="CHEBI:73183"/>
        <dbReference type="EC" id="3.6.1.31"/>
    </reaction>
</comment>
<dbReference type="InterPro" id="IPR002496">
    <property type="entry name" value="PRib_AMP_CycHydrolase_dom"/>
</dbReference>
<evidence type="ECO:0000256" key="5">
    <source>
        <dbReference type="ARBA" id="ARBA00007731"/>
    </source>
</evidence>
<dbReference type="InterPro" id="IPR038019">
    <property type="entry name" value="PRib_AMP_CycHydrolase_sf"/>
</dbReference>
<dbReference type="AlphaFoldDB" id="A0A7C0WVU5"/>
<feature type="domain" description="Phosphoribosyl-AMP cyclohydrolase" evidence="12">
    <location>
        <begin position="27"/>
        <end position="101"/>
    </location>
</feature>
<comment type="caution">
    <text evidence="13">The sequence shown here is derived from an EMBL/GenBank/DDBJ whole genome shotgun (WGS) entry which is preliminary data.</text>
</comment>
<feature type="binding site" evidence="11">
    <location>
        <position position="76"/>
    </location>
    <ligand>
        <name>Mg(2+)</name>
        <dbReference type="ChEBI" id="CHEBI:18420"/>
    </ligand>
</feature>
<dbReference type="GO" id="GO:0000287">
    <property type="term" value="F:magnesium ion binding"/>
    <property type="evidence" value="ECO:0007669"/>
    <property type="project" value="UniProtKB-UniRule"/>
</dbReference>
<dbReference type="SUPFAM" id="SSF141734">
    <property type="entry name" value="HisI-like"/>
    <property type="match status" value="1"/>
</dbReference>
<evidence type="ECO:0000256" key="3">
    <source>
        <dbReference type="ARBA" id="ARBA00005169"/>
    </source>
</evidence>
<evidence type="ECO:0000256" key="8">
    <source>
        <dbReference type="ARBA" id="ARBA00022605"/>
    </source>
</evidence>
<dbReference type="EC" id="3.5.4.19" evidence="11"/>
<keyword evidence="9 11" id="KW-0378">Hydrolase</keyword>
<keyword evidence="11" id="KW-0862">Zinc</keyword>
<sequence>MVEPNFEKGRGLLPVIVQDAETNRVLMLAYMNREAWQKTVETRKAHFWSRSRGKIWLKGETSGNVQEVRDIYVDCDMDTILIKVYQHGGAACHEGYESCFYRRLGDSGDWVVEENRKFDPREVYQK</sequence>
<name>A0A7C0WVU5_9BACT</name>
<evidence type="ECO:0000313" key="13">
    <source>
        <dbReference type="EMBL" id="HDL90366.1"/>
    </source>
</evidence>
<feature type="binding site" evidence="11">
    <location>
        <position position="99"/>
    </location>
    <ligand>
        <name>Zn(2+)</name>
        <dbReference type="ChEBI" id="CHEBI:29105"/>
        <note>ligand shared between dimeric partners</note>
    </ligand>
</feature>
<comment type="cofactor">
    <cofactor evidence="11">
        <name>Mg(2+)</name>
        <dbReference type="ChEBI" id="CHEBI:18420"/>
    </cofactor>
    <text evidence="11">Binds 1 Mg(2+) ion per subunit.</text>
</comment>
<reference evidence="13" key="1">
    <citation type="journal article" date="2020" name="mSystems">
        <title>Genome- and Community-Level Interaction Insights into Carbon Utilization and Element Cycling Functions of Hydrothermarchaeota in Hydrothermal Sediment.</title>
        <authorList>
            <person name="Zhou Z."/>
            <person name="Liu Y."/>
            <person name="Xu W."/>
            <person name="Pan J."/>
            <person name="Luo Z.H."/>
            <person name="Li M."/>
        </authorList>
    </citation>
    <scope>NUCLEOTIDE SEQUENCE [LARGE SCALE GENOMIC DNA]</scope>
    <source>
        <strain evidence="13">HyVt-19</strain>
    </source>
</reference>
<evidence type="ECO:0000256" key="9">
    <source>
        <dbReference type="ARBA" id="ARBA00022801"/>
    </source>
</evidence>
<comment type="pathway">
    <text evidence="4">Amino-acid biosynthesis; L-histidine biosynthesis; L-histidine from 5-phospho-alpha-D-ribose 1-diphosphate: step 2/9.</text>
</comment>
<dbReference type="Gene3D" id="3.10.20.810">
    <property type="entry name" value="Phosphoribosyl-AMP cyclohydrolase"/>
    <property type="match status" value="1"/>
</dbReference>
<evidence type="ECO:0000259" key="12">
    <source>
        <dbReference type="Pfam" id="PF01502"/>
    </source>
</evidence>
<protein>
    <recommendedName>
        <fullName evidence="11">Phosphoribosyl-AMP cyclohydrolase</fullName>
        <shortName evidence="11">PRA-CH</shortName>
        <ecNumber evidence="11">3.5.4.19</ecNumber>
    </recommendedName>
</protein>
<organism evidence="13">
    <name type="scientific">Thermodesulforhabdus norvegica</name>
    <dbReference type="NCBI Taxonomy" id="39841"/>
    <lineage>
        <taxon>Bacteria</taxon>
        <taxon>Pseudomonadati</taxon>
        <taxon>Thermodesulfobacteriota</taxon>
        <taxon>Syntrophobacteria</taxon>
        <taxon>Syntrophobacterales</taxon>
        <taxon>Thermodesulforhabdaceae</taxon>
        <taxon>Thermodesulforhabdus</taxon>
    </lineage>
</organism>
<evidence type="ECO:0000256" key="4">
    <source>
        <dbReference type="ARBA" id="ARBA00005204"/>
    </source>
</evidence>
<feature type="binding site" evidence="11">
    <location>
        <position position="92"/>
    </location>
    <ligand>
        <name>Zn(2+)</name>
        <dbReference type="ChEBI" id="CHEBI:29105"/>
        <note>ligand shared between dimeric partners</note>
    </ligand>
</feature>
<keyword evidence="10 11" id="KW-0368">Histidine biosynthesis</keyword>